<name>A0ABQ4BUG5_9ACTN</name>
<evidence type="ECO:0000256" key="1">
    <source>
        <dbReference type="SAM" id="MobiDB-lite"/>
    </source>
</evidence>
<keyword evidence="3" id="KW-1185">Reference proteome</keyword>
<evidence type="ECO:0000313" key="2">
    <source>
        <dbReference type="EMBL" id="GIF54169.1"/>
    </source>
</evidence>
<comment type="caution">
    <text evidence="2">The sequence shown here is derived from an EMBL/GenBank/DDBJ whole genome shotgun (WGS) entry which is preliminary data.</text>
</comment>
<organism evidence="2 3">
    <name type="scientific">Asanoa iriomotensis</name>
    <dbReference type="NCBI Taxonomy" id="234613"/>
    <lineage>
        <taxon>Bacteria</taxon>
        <taxon>Bacillati</taxon>
        <taxon>Actinomycetota</taxon>
        <taxon>Actinomycetes</taxon>
        <taxon>Micromonosporales</taxon>
        <taxon>Micromonosporaceae</taxon>
        <taxon>Asanoa</taxon>
    </lineage>
</organism>
<gene>
    <name evidence="2" type="ORF">Air01nite_02640</name>
</gene>
<sequence>MSAAPVRRPSTRAAVNTDDCGSPASGSPSKEYSVAPEAVSTTVPRALSRDSSAASSSPLAPWAKAPLKQQSRITSCWRARQSDMRSISQVASTPVPARRALTVSVAANQSRRRASSRPWQDR</sequence>
<feature type="region of interest" description="Disordered" evidence="1">
    <location>
        <begin position="1"/>
        <end position="72"/>
    </location>
</feature>
<reference evidence="2 3" key="1">
    <citation type="submission" date="2021-01" db="EMBL/GenBank/DDBJ databases">
        <title>Whole genome shotgun sequence of Asanoa iriomotensis NBRC 100142.</title>
        <authorList>
            <person name="Komaki H."/>
            <person name="Tamura T."/>
        </authorList>
    </citation>
    <scope>NUCLEOTIDE SEQUENCE [LARGE SCALE GENOMIC DNA]</scope>
    <source>
        <strain evidence="2 3">NBRC 100142</strain>
    </source>
</reference>
<dbReference type="Proteomes" id="UP000624325">
    <property type="component" value="Unassembled WGS sequence"/>
</dbReference>
<evidence type="ECO:0000313" key="3">
    <source>
        <dbReference type="Proteomes" id="UP000624325"/>
    </source>
</evidence>
<feature type="compositionally biased region" description="Low complexity" evidence="1">
    <location>
        <begin position="49"/>
        <end position="67"/>
    </location>
</feature>
<protein>
    <submittedName>
        <fullName evidence="2">Uncharacterized protein</fullName>
    </submittedName>
</protein>
<dbReference type="EMBL" id="BONC01000001">
    <property type="protein sequence ID" value="GIF54169.1"/>
    <property type="molecule type" value="Genomic_DNA"/>
</dbReference>
<accession>A0ABQ4BUG5</accession>
<proteinExistence type="predicted"/>